<dbReference type="PANTHER" id="PTHR30590:SF3">
    <property type="entry name" value="HYPOTHETICAL MEMBRANE SPANNING PROTEIN"/>
    <property type="match status" value="1"/>
</dbReference>
<dbReference type="RefSeq" id="WP_242330409.1">
    <property type="nucleotide sequence ID" value="NZ_CP071872.1"/>
</dbReference>
<dbReference type="InterPro" id="IPR052529">
    <property type="entry name" value="Bact_Transport_Assoc"/>
</dbReference>
<evidence type="ECO:0000259" key="2">
    <source>
        <dbReference type="Pfam" id="PF04235"/>
    </source>
</evidence>
<name>A0ABY3WMM1_9ACTN</name>
<dbReference type="PANTHER" id="PTHR30590">
    <property type="entry name" value="INNER MEMBRANE PROTEIN"/>
    <property type="match status" value="1"/>
</dbReference>
<keyword evidence="4" id="KW-1185">Reference proteome</keyword>
<protein>
    <submittedName>
        <fullName evidence="3">DUF418 domain-containing protein</fullName>
    </submittedName>
</protein>
<proteinExistence type="predicted"/>
<evidence type="ECO:0000313" key="4">
    <source>
        <dbReference type="Proteomes" id="UP000828924"/>
    </source>
</evidence>
<dbReference type="InterPro" id="IPR007349">
    <property type="entry name" value="DUF418"/>
</dbReference>
<dbReference type="Pfam" id="PF04235">
    <property type="entry name" value="DUF418"/>
    <property type="match status" value="1"/>
</dbReference>
<evidence type="ECO:0000313" key="3">
    <source>
        <dbReference type="EMBL" id="UNM11825.1"/>
    </source>
</evidence>
<feature type="region of interest" description="Disordered" evidence="1">
    <location>
        <begin position="1"/>
        <end position="26"/>
    </location>
</feature>
<feature type="domain" description="DUF418" evidence="2">
    <location>
        <begin position="295"/>
        <end position="405"/>
    </location>
</feature>
<dbReference type="Proteomes" id="UP000828924">
    <property type="component" value="Chromosome"/>
</dbReference>
<organism evidence="3 4">
    <name type="scientific">Streptomyces formicae</name>
    <dbReference type="NCBI Taxonomy" id="1616117"/>
    <lineage>
        <taxon>Bacteria</taxon>
        <taxon>Bacillati</taxon>
        <taxon>Actinomycetota</taxon>
        <taxon>Actinomycetes</taxon>
        <taxon>Kitasatosporales</taxon>
        <taxon>Streptomycetaceae</taxon>
        <taxon>Streptomyces</taxon>
    </lineage>
</organism>
<accession>A0ABY3WMM1</accession>
<gene>
    <name evidence="3" type="ORF">J4032_09955</name>
</gene>
<sequence length="416" mass="42632">MRWNASPPVTPEAAPSAEAGRPPRTPSTGRLIGLDLARGLAILGMFAAHVGPGPSVGGPLGWVMEVARGRSSALFAVLAGFSLILLTGRPLSRTGLAGQQAVVGVVIRSAVLIALGYALTWLDTDVDVILAQFGVLFVLALPLRRLRAATLALIAASAALVLPLVLYELRAAVDGGTWANSVVAHDPLARVTGSDGFVELFITGAYPVLTWLPFVIAGMAVAKLDLGRPGVLPRVALCGGALAVLGYGGSWLALHLVPGALAGVNAASGTTAAASAWWSDGVGEHPVPGMPAWLLVAAPHSQTTWSVLGNAGVALLVLAVCVMVTDRSAHLRWAASPVIAVGSVALTAYVGHILAIRALDIVGLPDSADLPVLLLFAVTAMAAALAWTRAFRRGPLEYLIHAATTAATVGREERPG</sequence>
<dbReference type="EMBL" id="CP071872">
    <property type="protein sequence ID" value="UNM11825.1"/>
    <property type="molecule type" value="Genomic_DNA"/>
</dbReference>
<reference evidence="3 4" key="1">
    <citation type="submission" date="2021-03" db="EMBL/GenBank/DDBJ databases">
        <title>Complete genome of Streptomyces formicae strain 1H-GS9 (DSM 100524).</title>
        <authorList>
            <person name="Atanasov K.E."/>
            <person name="Altabella T."/>
            <person name="Ferrer A."/>
        </authorList>
    </citation>
    <scope>NUCLEOTIDE SEQUENCE [LARGE SCALE GENOMIC DNA]</scope>
    <source>
        <strain evidence="3 4">1H-GS9</strain>
    </source>
</reference>
<evidence type="ECO:0000256" key="1">
    <source>
        <dbReference type="SAM" id="MobiDB-lite"/>
    </source>
</evidence>